<organism evidence="1 2">
    <name type="scientific">Portunus trituberculatus</name>
    <name type="common">Swimming crab</name>
    <name type="synonym">Neptunus trituberculatus</name>
    <dbReference type="NCBI Taxonomy" id="210409"/>
    <lineage>
        <taxon>Eukaryota</taxon>
        <taxon>Metazoa</taxon>
        <taxon>Ecdysozoa</taxon>
        <taxon>Arthropoda</taxon>
        <taxon>Crustacea</taxon>
        <taxon>Multicrustacea</taxon>
        <taxon>Malacostraca</taxon>
        <taxon>Eumalacostraca</taxon>
        <taxon>Eucarida</taxon>
        <taxon>Decapoda</taxon>
        <taxon>Pleocyemata</taxon>
        <taxon>Brachyura</taxon>
        <taxon>Eubrachyura</taxon>
        <taxon>Portunoidea</taxon>
        <taxon>Portunidae</taxon>
        <taxon>Portuninae</taxon>
        <taxon>Portunus</taxon>
    </lineage>
</organism>
<dbReference type="EMBL" id="VSRR010000824">
    <property type="protein sequence ID" value="MPC19999.1"/>
    <property type="molecule type" value="Genomic_DNA"/>
</dbReference>
<evidence type="ECO:0000313" key="1">
    <source>
        <dbReference type="EMBL" id="MPC19999.1"/>
    </source>
</evidence>
<sequence>MGVGVEEQTSGGLSVRRVMACQASESRKAVEEGKGICGDTNKRRVTLLIHVVIQEEKKTFGRSMGRSLPKHVFLAVRPWLPVRRGGREELVSNG</sequence>
<evidence type="ECO:0000313" key="2">
    <source>
        <dbReference type="Proteomes" id="UP000324222"/>
    </source>
</evidence>
<reference evidence="1 2" key="1">
    <citation type="submission" date="2019-05" db="EMBL/GenBank/DDBJ databases">
        <title>Another draft genome of Portunus trituberculatus and its Hox gene families provides insights of decapod evolution.</title>
        <authorList>
            <person name="Jeong J.-H."/>
            <person name="Song I."/>
            <person name="Kim S."/>
            <person name="Choi T."/>
            <person name="Kim D."/>
            <person name="Ryu S."/>
            <person name="Kim W."/>
        </authorList>
    </citation>
    <scope>NUCLEOTIDE SEQUENCE [LARGE SCALE GENOMIC DNA]</scope>
    <source>
        <tissue evidence="1">Muscle</tissue>
    </source>
</reference>
<gene>
    <name evidence="1" type="ORF">E2C01_012929</name>
</gene>
<protein>
    <submittedName>
        <fullName evidence="1">Uncharacterized protein</fullName>
    </submittedName>
</protein>
<proteinExistence type="predicted"/>
<dbReference type="Proteomes" id="UP000324222">
    <property type="component" value="Unassembled WGS sequence"/>
</dbReference>
<accession>A0A5B7DFR4</accession>
<dbReference type="AlphaFoldDB" id="A0A5B7DFR4"/>
<comment type="caution">
    <text evidence="1">The sequence shown here is derived from an EMBL/GenBank/DDBJ whole genome shotgun (WGS) entry which is preliminary data.</text>
</comment>
<name>A0A5B7DFR4_PORTR</name>
<keyword evidence="2" id="KW-1185">Reference proteome</keyword>